<dbReference type="AlphaFoldDB" id="A0A2G2V2C9"/>
<dbReference type="GO" id="GO:0005506">
    <property type="term" value="F:iron ion binding"/>
    <property type="evidence" value="ECO:0007669"/>
    <property type="project" value="InterPro"/>
</dbReference>
<dbReference type="PRINTS" id="PR00385">
    <property type="entry name" value="P450"/>
</dbReference>
<dbReference type="PANTHER" id="PTHR47947:SF26">
    <property type="entry name" value="CYTOCHROME P450"/>
    <property type="match status" value="1"/>
</dbReference>
<keyword evidence="3" id="KW-0349">Heme</keyword>
<comment type="cofactor">
    <cofactor evidence="1">
        <name>heme</name>
        <dbReference type="ChEBI" id="CHEBI:30413"/>
    </cofactor>
</comment>
<reference evidence="11 12" key="1">
    <citation type="journal article" date="2017" name="Genome Biol.">
        <title>New reference genome sequences of hot pepper reveal the massive evolution of plant disease-resistance genes by retroduplication.</title>
        <authorList>
            <person name="Kim S."/>
            <person name="Park J."/>
            <person name="Yeom S.I."/>
            <person name="Kim Y.M."/>
            <person name="Seo E."/>
            <person name="Kim K.T."/>
            <person name="Kim M.S."/>
            <person name="Lee J.M."/>
            <person name="Cheong K."/>
            <person name="Shin H.S."/>
            <person name="Kim S.B."/>
            <person name="Han K."/>
            <person name="Lee J."/>
            <person name="Park M."/>
            <person name="Lee H.A."/>
            <person name="Lee H.Y."/>
            <person name="Lee Y."/>
            <person name="Oh S."/>
            <person name="Lee J.H."/>
            <person name="Choi E."/>
            <person name="Choi E."/>
            <person name="Lee S.E."/>
            <person name="Jeon J."/>
            <person name="Kim H."/>
            <person name="Choi G."/>
            <person name="Song H."/>
            <person name="Lee J."/>
            <person name="Lee S.C."/>
            <person name="Kwon J.K."/>
            <person name="Lee H.Y."/>
            <person name="Koo N."/>
            <person name="Hong Y."/>
            <person name="Kim R.W."/>
            <person name="Kang W.H."/>
            <person name="Huh J.H."/>
            <person name="Kang B.C."/>
            <person name="Yang T.J."/>
            <person name="Lee Y.H."/>
            <person name="Bennetzen J.L."/>
            <person name="Choi D."/>
        </authorList>
    </citation>
    <scope>NUCLEOTIDE SEQUENCE [LARGE SCALE GENOMIC DNA]</scope>
    <source>
        <strain evidence="12">cv. PBC81</strain>
    </source>
</reference>
<evidence type="ECO:0000256" key="5">
    <source>
        <dbReference type="ARBA" id="ARBA00022723"/>
    </source>
</evidence>
<evidence type="ECO:0000256" key="2">
    <source>
        <dbReference type="ARBA" id="ARBA00004370"/>
    </source>
</evidence>
<organism evidence="11 12">
    <name type="scientific">Capsicum baccatum</name>
    <name type="common">Peruvian pepper</name>
    <dbReference type="NCBI Taxonomy" id="33114"/>
    <lineage>
        <taxon>Eukaryota</taxon>
        <taxon>Viridiplantae</taxon>
        <taxon>Streptophyta</taxon>
        <taxon>Embryophyta</taxon>
        <taxon>Tracheophyta</taxon>
        <taxon>Spermatophyta</taxon>
        <taxon>Magnoliopsida</taxon>
        <taxon>eudicotyledons</taxon>
        <taxon>Gunneridae</taxon>
        <taxon>Pentapetalae</taxon>
        <taxon>asterids</taxon>
        <taxon>lamiids</taxon>
        <taxon>Solanales</taxon>
        <taxon>Solanaceae</taxon>
        <taxon>Solanoideae</taxon>
        <taxon>Capsiceae</taxon>
        <taxon>Capsicum</taxon>
    </lineage>
</organism>
<proteinExistence type="predicted"/>
<dbReference type="Gene3D" id="1.10.630.10">
    <property type="entry name" value="Cytochrome P450"/>
    <property type="match status" value="1"/>
</dbReference>
<dbReference type="Proteomes" id="UP000224567">
    <property type="component" value="Unassembled WGS sequence"/>
</dbReference>
<keyword evidence="6" id="KW-1133">Transmembrane helix</keyword>
<evidence type="ECO:0000256" key="7">
    <source>
        <dbReference type="ARBA" id="ARBA00023002"/>
    </source>
</evidence>
<evidence type="ECO:0000313" key="12">
    <source>
        <dbReference type="Proteomes" id="UP000224567"/>
    </source>
</evidence>
<keyword evidence="9" id="KW-0503">Monooxygenase</keyword>
<evidence type="ECO:0000256" key="6">
    <source>
        <dbReference type="ARBA" id="ARBA00022989"/>
    </source>
</evidence>
<evidence type="ECO:0000256" key="3">
    <source>
        <dbReference type="ARBA" id="ARBA00022617"/>
    </source>
</evidence>
<dbReference type="PANTHER" id="PTHR47947">
    <property type="entry name" value="CYTOCHROME P450 82C3-RELATED"/>
    <property type="match status" value="1"/>
</dbReference>
<dbReference type="EMBL" id="MLFT02000526">
    <property type="protein sequence ID" value="PHT27142.1"/>
    <property type="molecule type" value="Genomic_DNA"/>
</dbReference>
<keyword evidence="4" id="KW-0812">Transmembrane</keyword>
<dbReference type="GO" id="GO:0020037">
    <property type="term" value="F:heme binding"/>
    <property type="evidence" value="ECO:0007669"/>
    <property type="project" value="InterPro"/>
</dbReference>
<accession>A0A2G2V2C9</accession>
<dbReference type="InterPro" id="IPR002401">
    <property type="entry name" value="Cyt_P450_E_grp-I"/>
</dbReference>
<dbReference type="CDD" id="cd09272">
    <property type="entry name" value="RNase_HI_RT_Ty1"/>
    <property type="match status" value="1"/>
</dbReference>
<comment type="caution">
    <text evidence="11">The sequence shown here is derived from an EMBL/GenBank/DDBJ whole genome shotgun (WGS) entry which is preliminary data.</text>
</comment>
<keyword evidence="8" id="KW-0408">Iron</keyword>
<dbReference type="GO" id="GO:0016020">
    <property type="term" value="C:membrane"/>
    <property type="evidence" value="ECO:0007669"/>
    <property type="project" value="UniProtKB-SubCell"/>
</dbReference>
<sequence>MPRNNWSSPLTTECPGSYCRGLRPEVPVPAGMNTGPPDGVIGYVYFDFIGDHDKRRSLTGYVFTISGCAISWKATLQTTVALLTTEAEYMTITEAFKKAICQSVIFLTKDHMFHQRTKHIDVRYHFVREIIARGDIMVSKISTHDNLADMMSKIIPSAKLEHCLDLEDSTIELLSARRIEMFSHIREFEVKSAVKEIYDKGNNLNGVVKMEKKEWFGNLIMNIMMKILFGVQYKGDDDEEKRRAQKATRRSFELLGAFVVADFLPYLRWLDIGGHEKALKETAKEIDCLGEEWLAEHKRKRKLRVNKSGDEEDFMDVMLSICEDKDLPGHFDADTIIKATCMSMLLASVDTTMVTLTWTLSLLLNNYQSLKKAQAELDTHVGKNRWVQESDIKNLVYLQAIVNESMRLYPPTPILLPHESIEDCVVSGYDIPKGTRLFVNMWKFHHDPNIWPNPHEFKPERFLTTHKDVNVRGNHF</sequence>
<comment type="subcellular location">
    <subcellularLocation>
        <location evidence="2">Membrane</location>
    </subcellularLocation>
</comment>
<protein>
    <submittedName>
        <fullName evidence="11">Cytochrome</fullName>
    </submittedName>
</protein>
<dbReference type="InterPro" id="IPR001128">
    <property type="entry name" value="Cyt_P450"/>
</dbReference>
<dbReference type="OrthoDB" id="1280813at2759"/>
<gene>
    <name evidence="11" type="ORF">CQW23_33258</name>
</gene>
<keyword evidence="12" id="KW-1185">Reference proteome</keyword>
<evidence type="ECO:0000256" key="4">
    <source>
        <dbReference type="ARBA" id="ARBA00022692"/>
    </source>
</evidence>
<evidence type="ECO:0000256" key="9">
    <source>
        <dbReference type="ARBA" id="ARBA00023033"/>
    </source>
</evidence>
<dbReference type="InterPro" id="IPR036396">
    <property type="entry name" value="Cyt_P450_sf"/>
</dbReference>
<evidence type="ECO:0000256" key="10">
    <source>
        <dbReference type="ARBA" id="ARBA00023136"/>
    </source>
</evidence>
<dbReference type="Pfam" id="PF00067">
    <property type="entry name" value="p450"/>
    <property type="match status" value="1"/>
</dbReference>
<dbReference type="SUPFAM" id="SSF48264">
    <property type="entry name" value="Cytochrome P450"/>
    <property type="match status" value="1"/>
</dbReference>
<evidence type="ECO:0000256" key="1">
    <source>
        <dbReference type="ARBA" id="ARBA00001971"/>
    </source>
</evidence>
<keyword evidence="10" id="KW-0472">Membrane</keyword>
<reference evidence="12" key="2">
    <citation type="journal article" date="2017" name="J. Anim. Genet.">
        <title>Multiple reference genome sequences of hot pepper reveal the massive evolution of plant disease resistance genes by retroduplication.</title>
        <authorList>
            <person name="Kim S."/>
            <person name="Park J."/>
            <person name="Yeom S.-I."/>
            <person name="Kim Y.-M."/>
            <person name="Seo E."/>
            <person name="Kim K.-T."/>
            <person name="Kim M.-S."/>
            <person name="Lee J.M."/>
            <person name="Cheong K."/>
            <person name="Shin H.-S."/>
            <person name="Kim S.-B."/>
            <person name="Han K."/>
            <person name="Lee J."/>
            <person name="Park M."/>
            <person name="Lee H.-A."/>
            <person name="Lee H.-Y."/>
            <person name="Lee Y."/>
            <person name="Oh S."/>
            <person name="Lee J.H."/>
            <person name="Choi E."/>
            <person name="Choi E."/>
            <person name="Lee S.E."/>
            <person name="Jeon J."/>
            <person name="Kim H."/>
            <person name="Choi G."/>
            <person name="Song H."/>
            <person name="Lee J."/>
            <person name="Lee S.-C."/>
            <person name="Kwon J.-K."/>
            <person name="Lee H.-Y."/>
            <person name="Koo N."/>
            <person name="Hong Y."/>
            <person name="Kim R.W."/>
            <person name="Kang W.-H."/>
            <person name="Huh J.H."/>
            <person name="Kang B.-C."/>
            <person name="Yang T.-J."/>
            <person name="Lee Y.-H."/>
            <person name="Bennetzen J.L."/>
            <person name="Choi D."/>
        </authorList>
    </citation>
    <scope>NUCLEOTIDE SEQUENCE [LARGE SCALE GENOMIC DNA]</scope>
    <source>
        <strain evidence="12">cv. PBC81</strain>
    </source>
</reference>
<name>A0A2G2V2C9_CAPBA</name>
<dbReference type="STRING" id="33114.A0A2G2V2C9"/>
<dbReference type="InterPro" id="IPR050651">
    <property type="entry name" value="Plant_Cytochrome_P450_Monoox"/>
</dbReference>
<dbReference type="GO" id="GO:0016705">
    <property type="term" value="F:oxidoreductase activity, acting on paired donors, with incorporation or reduction of molecular oxygen"/>
    <property type="evidence" value="ECO:0007669"/>
    <property type="project" value="InterPro"/>
</dbReference>
<evidence type="ECO:0000256" key="8">
    <source>
        <dbReference type="ARBA" id="ARBA00023004"/>
    </source>
</evidence>
<keyword evidence="7" id="KW-0560">Oxidoreductase</keyword>
<evidence type="ECO:0000313" key="11">
    <source>
        <dbReference type="EMBL" id="PHT27142.1"/>
    </source>
</evidence>
<dbReference type="PRINTS" id="PR00463">
    <property type="entry name" value="EP450I"/>
</dbReference>
<dbReference type="GO" id="GO:0004497">
    <property type="term" value="F:monooxygenase activity"/>
    <property type="evidence" value="ECO:0007669"/>
    <property type="project" value="UniProtKB-KW"/>
</dbReference>
<feature type="non-terminal residue" evidence="11">
    <location>
        <position position="476"/>
    </location>
</feature>
<keyword evidence="5" id="KW-0479">Metal-binding</keyword>